<protein>
    <submittedName>
        <fullName evidence="2">Uncharacterized protein</fullName>
    </submittedName>
</protein>
<dbReference type="Proteomes" id="UP000028045">
    <property type="component" value="Unassembled WGS sequence"/>
</dbReference>
<dbReference type="EMBL" id="KL648555">
    <property type="protein sequence ID" value="KEY68965.1"/>
    <property type="molecule type" value="Genomic_DNA"/>
</dbReference>
<name>A0A084AUI6_STACB</name>
<dbReference type="AlphaFoldDB" id="A0A084AUI6"/>
<keyword evidence="3" id="KW-1185">Reference proteome</keyword>
<organism evidence="2 3">
    <name type="scientific">Stachybotrys chartarum (strain CBS 109288 / IBT 7711)</name>
    <name type="common">Toxic black mold</name>
    <name type="synonym">Stilbospora chartarum</name>
    <dbReference type="NCBI Taxonomy" id="1280523"/>
    <lineage>
        <taxon>Eukaryota</taxon>
        <taxon>Fungi</taxon>
        <taxon>Dikarya</taxon>
        <taxon>Ascomycota</taxon>
        <taxon>Pezizomycotina</taxon>
        <taxon>Sordariomycetes</taxon>
        <taxon>Hypocreomycetidae</taxon>
        <taxon>Hypocreales</taxon>
        <taxon>Stachybotryaceae</taxon>
        <taxon>Stachybotrys</taxon>
    </lineage>
</organism>
<evidence type="ECO:0000313" key="3">
    <source>
        <dbReference type="Proteomes" id="UP000028045"/>
    </source>
</evidence>
<dbReference type="HOGENOM" id="CLU_821767_0_0_1"/>
<sequence length="338" mass="36139">MALPLAVPAIPTASAVAEAVVGTATVGLVAKCLSDSRRRDAVETAVKDPAVFKPKPAAPPNQNASSSTLPETLDPDVLRIAAASFSNSFPSPAPSGSRVRAGFTEGRGFSLSVDVPLPAAPLVLIGYAVGLCLFGSSSDVDNDASTSKTASNAAAAGSSGNGSNDENSEDENGSSSLGSKKLHISKNDMKDLLDSHGRSMHKKLTEMLKGKTEGKIWHERDFRIDAGRPMKGNPAIRTWNLQVNRKAESNLAKKYKSLKRGTDERLFWGKFNVENPPTYDAWKNAILASWQCARQGLSMNRLVASFHSGFLFAIFAECFSYMSPTMAMAGQLLMINYH</sequence>
<proteinExistence type="predicted"/>
<reference evidence="2 3" key="1">
    <citation type="journal article" date="2014" name="BMC Genomics">
        <title>Comparative genome sequencing reveals chemotype-specific gene clusters in the toxigenic black mold Stachybotrys.</title>
        <authorList>
            <person name="Semeiks J."/>
            <person name="Borek D."/>
            <person name="Otwinowski Z."/>
            <person name="Grishin N.V."/>
        </authorList>
    </citation>
    <scope>NUCLEOTIDE SEQUENCE [LARGE SCALE GENOMIC DNA]</scope>
    <source>
        <strain evidence="3">CBS 109288 / IBT 7711</strain>
    </source>
</reference>
<feature type="region of interest" description="Disordered" evidence="1">
    <location>
        <begin position="45"/>
        <end position="71"/>
    </location>
</feature>
<gene>
    <name evidence="2" type="ORF">S7711_10862</name>
</gene>
<accession>A0A084AUI6</accession>
<feature type="compositionally biased region" description="Polar residues" evidence="1">
    <location>
        <begin position="61"/>
        <end position="70"/>
    </location>
</feature>
<evidence type="ECO:0000313" key="2">
    <source>
        <dbReference type="EMBL" id="KEY68965.1"/>
    </source>
</evidence>
<feature type="compositionally biased region" description="Low complexity" evidence="1">
    <location>
        <begin position="151"/>
        <end position="165"/>
    </location>
</feature>
<feature type="region of interest" description="Disordered" evidence="1">
    <location>
        <begin position="151"/>
        <end position="181"/>
    </location>
</feature>
<evidence type="ECO:0000256" key="1">
    <source>
        <dbReference type="SAM" id="MobiDB-lite"/>
    </source>
</evidence>
<dbReference type="OrthoDB" id="5429569at2759"/>